<organism evidence="2 3">
    <name type="scientific">Panaeolus cyanescens</name>
    <dbReference type="NCBI Taxonomy" id="181874"/>
    <lineage>
        <taxon>Eukaryota</taxon>
        <taxon>Fungi</taxon>
        <taxon>Dikarya</taxon>
        <taxon>Basidiomycota</taxon>
        <taxon>Agaricomycotina</taxon>
        <taxon>Agaricomycetes</taxon>
        <taxon>Agaricomycetidae</taxon>
        <taxon>Agaricales</taxon>
        <taxon>Agaricineae</taxon>
        <taxon>Galeropsidaceae</taxon>
        <taxon>Panaeolus</taxon>
    </lineage>
</organism>
<evidence type="ECO:0000313" key="2">
    <source>
        <dbReference type="EMBL" id="PPR03737.1"/>
    </source>
</evidence>
<sequence length="184" mass="20871">MFVFQFQRVSIPRFFSSIWNRSISTSNLTQDEIARKGSKRCKPGQNLTKRYQPMAPITPAVQKLSTPSSCSLAKLTAVEKEPEHQFFYGQKVPAEPTLPPDDCCGKCVYDLYEEKLGEFRESVAAIRDALVSMQVPESEWPAHIQTKSMLMYKGTEGRQTAVLTAFEEMERVLAQKRQVSVQIS</sequence>
<dbReference type="Proteomes" id="UP000284842">
    <property type="component" value="Unassembled WGS sequence"/>
</dbReference>
<reference evidence="2 3" key="1">
    <citation type="journal article" date="2018" name="Evol. Lett.">
        <title>Horizontal gene cluster transfer increased hallucinogenic mushroom diversity.</title>
        <authorList>
            <person name="Reynolds H.T."/>
            <person name="Vijayakumar V."/>
            <person name="Gluck-Thaler E."/>
            <person name="Korotkin H.B."/>
            <person name="Matheny P.B."/>
            <person name="Slot J.C."/>
        </authorList>
    </citation>
    <scope>NUCLEOTIDE SEQUENCE [LARGE SCALE GENOMIC DNA]</scope>
    <source>
        <strain evidence="2 3">2629</strain>
    </source>
</reference>
<name>A0A409YKZ0_9AGAR</name>
<feature type="domain" description="Oxidoreductase-like" evidence="1">
    <location>
        <begin position="88"/>
        <end position="126"/>
    </location>
</feature>
<dbReference type="OrthoDB" id="10064411at2759"/>
<evidence type="ECO:0000259" key="1">
    <source>
        <dbReference type="Pfam" id="PF09791"/>
    </source>
</evidence>
<dbReference type="InterPro" id="IPR019180">
    <property type="entry name" value="Oxidoreductase-like_N"/>
</dbReference>
<dbReference type="STRING" id="181874.A0A409YKZ0"/>
<keyword evidence="3" id="KW-1185">Reference proteome</keyword>
<evidence type="ECO:0000313" key="3">
    <source>
        <dbReference type="Proteomes" id="UP000284842"/>
    </source>
</evidence>
<accession>A0A409YKZ0</accession>
<proteinExistence type="predicted"/>
<protein>
    <recommendedName>
        <fullName evidence="1">Oxidoreductase-like domain-containing protein</fullName>
    </recommendedName>
</protein>
<dbReference type="AlphaFoldDB" id="A0A409YKZ0"/>
<dbReference type="EMBL" id="NHTK01001027">
    <property type="protein sequence ID" value="PPR03737.1"/>
    <property type="molecule type" value="Genomic_DNA"/>
</dbReference>
<dbReference type="InParanoid" id="A0A409YKZ0"/>
<dbReference type="Pfam" id="PF09791">
    <property type="entry name" value="Oxidored-like"/>
    <property type="match status" value="1"/>
</dbReference>
<gene>
    <name evidence="2" type="ORF">CVT24_007385</name>
</gene>
<comment type="caution">
    <text evidence="2">The sequence shown here is derived from an EMBL/GenBank/DDBJ whole genome shotgun (WGS) entry which is preliminary data.</text>
</comment>